<dbReference type="RefSeq" id="WP_285567409.1">
    <property type="nucleotide sequence ID" value="NZ_BSTK01000002.1"/>
</dbReference>
<sequence>MLTWLHDLWMWFNANRLRQIVSAATAVVVVAALIVAVCVTVSRSRMCAPGVRHVGDECVGVSPGSYVFAPPLAEVEKVISRENDAVAKKPHVTIALLMPLTDANPNAQAEILHAVQGAYVAQYRANHEQNDEGPPIRLVLANPGVNSAHWGDVVDRLHDMTDGPDNLRAVVGIAVSTTNTKNEVYALTHRGIPVVGGAISADDITNSPGRDDRYPGLSRVSPTNDEVAPALTRFGGVDTKEALLVEDARTDDNYISTLAAAFGRHLTGSPQQPELYTSPKDIDQEGDTPRQFRQMVPNICQSGVKWIYFAGRQVQLRVFINALEKRGCQDRKFTILTGTVASHLGNDPKLSAGAFATGITLDYAAIAHPGAWSGPHVPATGGSRQGYEAFASTLNDAATRSIGPTGTTDGQAIITHDAVWTAVAQVRDATSEGSPIPSIGAVANERRSLHDVHKVIGASGWICLDNGGNPYDKAVPIVQYQTNGTPRFITLAWPTGAPPAETCTAPFIR</sequence>
<dbReference type="Gene3D" id="3.40.50.2300">
    <property type="match status" value="2"/>
</dbReference>
<dbReference type="EMBL" id="BSTK01000002">
    <property type="protein sequence ID" value="GLY83223.1"/>
    <property type="molecule type" value="Genomic_DNA"/>
</dbReference>
<proteinExistence type="predicted"/>
<name>A0A9W6RX11_9ACTN</name>
<organism evidence="3 4">
    <name type="scientific">Actinoallomurus iriomotensis</name>
    <dbReference type="NCBI Taxonomy" id="478107"/>
    <lineage>
        <taxon>Bacteria</taxon>
        <taxon>Bacillati</taxon>
        <taxon>Actinomycetota</taxon>
        <taxon>Actinomycetes</taxon>
        <taxon>Streptosporangiales</taxon>
        <taxon>Thermomonosporaceae</taxon>
        <taxon>Actinoallomurus</taxon>
    </lineage>
</organism>
<accession>A0A9W6RX11</accession>
<keyword evidence="2" id="KW-0812">Transmembrane</keyword>
<keyword evidence="4" id="KW-1185">Reference proteome</keyword>
<dbReference type="SUPFAM" id="SSF53822">
    <property type="entry name" value="Periplasmic binding protein-like I"/>
    <property type="match status" value="1"/>
</dbReference>
<dbReference type="Proteomes" id="UP001165074">
    <property type="component" value="Unassembled WGS sequence"/>
</dbReference>
<comment type="caution">
    <text evidence="3">The sequence shown here is derived from an EMBL/GenBank/DDBJ whole genome shotgun (WGS) entry which is preliminary data.</text>
</comment>
<evidence type="ECO:0008006" key="5">
    <source>
        <dbReference type="Google" id="ProtNLM"/>
    </source>
</evidence>
<evidence type="ECO:0000313" key="3">
    <source>
        <dbReference type="EMBL" id="GLY83223.1"/>
    </source>
</evidence>
<reference evidence="3" key="1">
    <citation type="submission" date="2023-03" db="EMBL/GenBank/DDBJ databases">
        <title>Actinoallomurus iriomotensis NBRC 103684.</title>
        <authorList>
            <person name="Ichikawa N."/>
            <person name="Sato H."/>
            <person name="Tonouchi N."/>
        </authorList>
    </citation>
    <scope>NUCLEOTIDE SEQUENCE</scope>
    <source>
        <strain evidence="3">NBRC 103684</strain>
    </source>
</reference>
<keyword evidence="2" id="KW-0472">Membrane</keyword>
<keyword evidence="2" id="KW-1133">Transmembrane helix</keyword>
<feature type="region of interest" description="Disordered" evidence="1">
    <location>
        <begin position="203"/>
        <end position="222"/>
    </location>
</feature>
<gene>
    <name evidence="3" type="ORF">Airi02_011530</name>
</gene>
<dbReference type="InterPro" id="IPR028082">
    <property type="entry name" value="Peripla_BP_I"/>
</dbReference>
<dbReference type="AlphaFoldDB" id="A0A9W6RX11"/>
<protein>
    <recommendedName>
        <fullName evidence="5">Leucine-binding protein domain-containing protein</fullName>
    </recommendedName>
</protein>
<evidence type="ECO:0000256" key="2">
    <source>
        <dbReference type="SAM" id="Phobius"/>
    </source>
</evidence>
<feature type="transmembrane region" description="Helical" evidence="2">
    <location>
        <begin position="20"/>
        <end position="42"/>
    </location>
</feature>
<evidence type="ECO:0000256" key="1">
    <source>
        <dbReference type="SAM" id="MobiDB-lite"/>
    </source>
</evidence>
<evidence type="ECO:0000313" key="4">
    <source>
        <dbReference type="Proteomes" id="UP001165074"/>
    </source>
</evidence>